<dbReference type="GO" id="GO:0008941">
    <property type="term" value="F:nitric oxide dioxygenase NAD(P)H activity"/>
    <property type="evidence" value="ECO:0007669"/>
    <property type="project" value="TreeGrafter"/>
</dbReference>
<keyword evidence="1" id="KW-0479">Metal-binding</keyword>
<dbReference type="Gene3D" id="1.10.490.10">
    <property type="entry name" value="Globins"/>
    <property type="match status" value="1"/>
</dbReference>
<sequence length="188" mass="21855">MGNGNGKHEFEEVQTELLRLSWRLACNDIVNRAMVEDATMKRSDSKVSEKKSSKLEPVEARTNLLNFHHEFMAQYFNLCPDIKSRFPKNHILVAKMIMRFLSELVKSSHNATLVSKLSKKFAKSHQQYNLRKEHFEGFGAALVRTIQARLGQFGTINLLNIWNKVVHALTDQLHESYLKERRRSSRKD</sequence>
<gene>
    <name evidence="3" type="ORF">LAMO00422_LOCUS12408</name>
</gene>
<dbReference type="InterPro" id="IPR012292">
    <property type="entry name" value="Globin/Proto"/>
</dbReference>
<dbReference type="SUPFAM" id="SSF46458">
    <property type="entry name" value="Globin-like"/>
    <property type="match status" value="1"/>
</dbReference>
<dbReference type="Pfam" id="PF00042">
    <property type="entry name" value="Globin"/>
    <property type="match status" value="1"/>
</dbReference>
<feature type="domain" description="Globin" evidence="2">
    <location>
        <begin position="71"/>
        <end position="172"/>
    </location>
</feature>
<dbReference type="AlphaFoldDB" id="A0A7S0H1G0"/>
<keyword evidence="1" id="KW-0408">Iron</keyword>
<dbReference type="GO" id="GO:0046210">
    <property type="term" value="P:nitric oxide catabolic process"/>
    <property type="evidence" value="ECO:0007669"/>
    <property type="project" value="TreeGrafter"/>
</dbReference>
<dbReference type="GO" id="GO:0019825">
    <property type="term" value="F:oxygen binding"/>
    <property type="evidence" value="ECO:0007669"/>
    <property type="project" value="InterPro"/>
</dbReference>
<keyword evidence="1" id="KW-0349">Heme</keyword>
<dbReference type="InterPro" id="IPR009050">
    <property type="entry name" value="Globin-like_sf"/>
</dbReference>
<organism evidence="3">
    <name type="scientific">Amorphochlora amoebiformis</name>
    <dbReference type="NCBI Taxonomy" id="1561963"/>
    <lineage>
        <taxon>Eukaryota</taxon>
        <taxon>Sar</taxon>
        <taxon>Rhizaria</taxon>
        <taxon>Cercozoa</taxon>
        <taxon>Chlorarachniophyceae</taxon>
        <taxon>Amorphochlora</taxon>
    </lineage>
</organism>
<keyword evidence="1" id="KW-0813">Transport</keyword>
<dbReference type="GO" id="GO:0071949">
    <property type="term" value="F:FAD binding"/>
    <property type="evidence" value="ECO:0007669"/>
    <property type="project" value="TreeGrafter"/>
</dbReference>
<dbReference type="GO" id="GO:0020037">
    <property type="term" value="F:heme binding"/>
    <property type="evidence" value="ECO:0007669"/>
    <property type="project" value="InterPro"/>
</dbReference>
<evidence type="ECO:0000256" key="1">
    <source>
        <dbReference type="RuleBase" id="RU000356"/>
    </source>
</evidence>
<dbReference type="CDD" id="cd01040">
    <property type="entry name" value="Mb-like"/>
    <property type="match status" value="1"/>
</dbReference>
<keyword evidence="1" id="KW-0561">Oxygen transport</keyword>
<protein>
    <recommendedName>
        <fullName evidence="2">Globin domain-containing protein</fullName>
    </recommendedName>
</protein>
<dbReference type="GO" id="GO:0005344">
    <property type="term" value="F:oxygen carrier activity"/>
    <property type="evidence" value="ECO:0007669"/>
    <property type="project" value="UniProtKB-KW"/>
</dbReference>
<proteinExistence type="inferred from homology"/>
<dbReference type="EMBL" id="HBEM01018190">
    <property type="protein sequence ID" value="CAD8453468.1"/>
    <property type="molecule type" value="Transcribed_RNA"/>
</dbReference>
<reference evidence="3" key="1">
    <citation type="submission" date="2021-01" db="EMBL/GenBank/DDBJ databases">
        <authorList>
            <person name="Corre E."/>
            <person name="Pelletier E."/>
            <person name="Niang G."/>
            <person name="Scheremetjew M."/>
            <person name="Finn R."/>
            <person name="Kale V."/>
            <person name="Holt S."/>
            <person name="Cochrane G."/>
            <person name="Meng A."/>
            <person name="Brown T."/>
            <person name="Cohen L."/>
        </authorList>
    </citation>
    <scope>NUCLEOTIDE SEQUENCE</scope>
    <source>
        <strain evidence="3">CCMP2058</strain>
    </source>
</reference>
<dbReference type="InterPro" id="IPR000971">
    <property type="entry name" value="Globin"/>
</dbReference>
<name>A0A7S0H1G0_9EUKA</name>
<dbReference type="PANTHER" id="PTHR43396:SF6">
    <property type="entry name" value="ABL201WP"/>
    <property type="match status" value="1"/>
</dbReference>
<evidence type="ECO:0000313" key="3">
    <source>
        <dbReference type="EMBL" id="CAD8453468.1"/>
    </source>
</evidence>
<dbReference type="PANTHER" id="PTHR43396">
    <property type="entry name" value="FLAVOHEMOPROTEIN"/>
    <property type="match status" value="1"/>
</dbReference>
<evidence type="ECO:0000259" key="2">
    <source>
        <dbReference type="Pfam" id="PF00042"/>
    </source>
</evidence>
<comment type="similarity">
    <text evidence="1">Belongs to the globin family.</text>
</comment>
<dbReference type="InterPro" id="IPR044399">
    <property type="entry name" value="Mb-like_M"/>
</dbReference>
<dbReference type="GO" id="GO:0071500">
    <property type="term" value="P:cellular response to nitrosative stress"/>
    <property type="evidence" value="ECO:0007669"/>
    <property type="project" value="TreeGrafter"/>
</dbReference>
<accession>A0A7S0H1G0</accession>